<protein>
    <submittedName>
        <fullName evidence="1">Uncharacterized protein</fullName>
    </submittedName>
</protein>
<dbReference type="EMBL" id="CAJNOR010000415">
    <property type="protein sequence ID" value="CAF0907423.1"/>
    <property type="molecule type" value="Genomic_DNA"/>
</dbReference>
<sequence length="474" mass="55746">MNETLEFADRLARAVQQDNIDVFVMVDDNSFKIPLSETSIVKLLQIPNKQCVIHGYQHIMYVYSKPIQISSWDKSLLYFSKLNINYSFVWLLENDLFIPSVGAFRAIHELYSNTSDLIVKRVDPNFDGNQEVSWPHWKLAYGKLPPPWFKSMTNAVGFSRRFLKTVDNYIRWRGIATFHEYFFQTLAFNENMTVVSPTEFDTLVWRRSYSWQDIERNPSNWWHPVKNLSLHDIWRNRLLKEAHGINNTIHWPQLKSLCSKQDNTTSVQTRLQKLIVDFNQHKIHLTSQQRRSLRQHFLCLAQQCQANKDLISAISIIENLADSAYKLPEPMWTIIFNKSSLHLQLKEELVQNKEYVFRTTNYAPVVKWFRELATNLTILLTNEIQREMKQVKIDARTNKLDVLNGSLQWCAEWSSKMDAQVLRFSWICCAQIQLQKEDVQRKFTTIVNIPHREYQVSSNQSPSLNARQAISVVV</sequence>
<accession>A0A814A630</accession>
<dbReference type="Proteomes" id="UP000663852">
    <property type="component" value="Unassembled WGS sequence"/>
</dbReference>
<reference evidence="1" key="1">
    <citation type="submission" date="2021-02" db="EMBL/GenBank/DDBJ databases">
        <authorList>
            <person name="Nowell W R."/>
        </authorList>
    </citation>
    <scope>NUCLEOTIDE SEQUENCE</scope>
</reference>
<evidence type="ECO:0000313" key="1">
    <source>
        <dbReference type="EMBL" id="CAF0907423.1"/>
    </source>
</evidence>
<organism evidence="1 3">
    <name type="scientific">Adineta ricciae</name>
    <name type="common">Rotifer</name>
    <dbReference type="NCBI Taxonomy" id="249248"/>
    <lineage>
        <taxon>Eukaryota</taxon>
        <taxon>Metazoa</taxon>
        <taxon>Spiralia</taxon>
        <taxon>Gnathifera</taxon>
        <taxon>Rotifera</taxon>
        <taxon>Eurotatoria</taxon>
        <taxon>Bdelloidea</taxon>
        <taxon>Adinetida</taxon>
        <taxon>Adinetidae</taxon>
        <taxon>Adineta</taxon>
    </lineage>
</organism>
<evidence type="ECO:0000313" key="2">
    <source>
        <dbReference type="EMBL" id="CAF1078413.1"/>
    </source>
</evidence>
<keyword evidence="3" id="KW-1185">Reference proteome</keyword>
<proteinExistence type="predicted"/>
<comment type="caution">
    <text evidence="1">The sequence shown here is derived from an EMBL/GenBank/DDBJ whole genome shotgun (WGS) entry which is preliminary data.</text>
</comment>
<evidence type="ECO:0000313" key="3">
    <source>
        <dbReference type="Proteomes" id="UP000663828"/>
    </source>
</evidence>
<gene>
    <name evidence="2" type="ORF">EDS130_LOCUS18825</name>
    <name evidence="1" type="ORF">XAT740_LOCUS8351</name>
</gene>
<name>A0A814A630_ADIRI</name>
<dbReference type="EMBL" id="CAJNOJ010000088">
    <property type="protein sequence ID" value="CAF1078413.1"/>
    <property type="molecule type" value="Genomic_DNA"/>
</dbReference>
<dbReference type="Proteomes" id="UP000663828">
    <property type="component" value="Unassembled WGS sequence"/>
</dbReference>
<dbReference type="AlphaFoldDB" id="A0A814A630"/>